<evidence type="ECO:0000259" key="1">
    <source>
        <dbReference type="Pfam" id="PF04248"/>
    </source>
</evidence>
<evidence type="ECO:0000313" key="2">
    <source>
        <dbReference type="EMBL" id="GAK45581.1"/>
    </source>
</evidence>
<reference evidence="2 3" key="1">
    <citation type="submission" date="2014-07" db="EMBL/GenBank/DDBJ databases">
        <title>Tepidicaulis marinum gen. nov., sp. nov., a novel marine bacterium denitrifying nitrate to nitrous oxide strictly under microaerobic conditions.</title>
        <authorList>
            <person name="Takeuchi M."/>
            <person name="Yamagishi T."/>
            <person name="Kamagata Y."/>
            <person name="Oshima K."/>
            <person name="Hattori M."/>
            <person name="Katayama T."/>
            <person name="Hanada S."/>
            <person name="Tamaki H."/>
            <person name="Marumo K."/>
            <person name="Maeda H."/>
            <person name="Nedachi M."/>
            <person name="Iwasaki W."/>
            <person name="Suwa Y."/>
            <person name="Sakata S."/>
        </authorList>
    </citation>
    <scope>NUCLEOTIDE SEQUENCE [LARGE SCALE GENOMIC DNA]</scope>
    <source>
        <strain evidence="2 3">MA2</strain>
    </source>
</reference>
<dbReference type="PANTHER" id="PTHR34310:SF9">
    <property type="entry name" value="BLR5716 PROTEIN"/>
    <property type="match status" value="1"/>
</dbReference>
<feature type="domain" description="DUF427" evidence="1">
    <location>
        <begin position="16"/>
        <end position="107"/>
    </location>
</feature>
<keyword evidence="3" id="KW-1185">Reference proteome</keyword>
<comment type="caution">
    <text evidence="2">The sequence shown here is derived from an EMBL/GenBank/DDBJ whole genome shotgun (WGS) entry which is preliminary data.</text>
</comment>
<dbReference type="InterPro" id="IPR038694">
    <property type="entry name" value="DUF427_sf"/>
</dbReference>
<gene>
    <name evidence="2" type="ORF">M2A_2080</name>
</gene>
<accession>A0A081BC13</accession>
<dbReference type="RefSeq" id="WP_045446853.1">
    <property type="nucleotide sequence ID" value="NZ_BBIO01000010.1"/>
</dbReference>
<dbReference type="Proteomes" id="UP000028702">
    <property type="component" value="Unassembled WGS sequence"/>
</dbReference>
<proteinExistence type="predicted"/>
<dbReference type="STRING" id="1333998.M2A_2080"/>
<dbReference type="AlphaFoldDB" id="A0A081BC13"/>
<dbReference type="EMBL" id="BBIO01000010">
    <property type="protein sequence ID" value="GAK45581.1"/>
    <property type="molecule type" value="Genomic_DNA"/>
</dbReference>
<dbReference type="PANTHER" id="PTHR34310">
    <property type="entry name" value="DUF427 DOMAIN PROTEIN (AFU_ORTHOLOGUE AFUA_3G02220)"/>
    <property type="match status" value="1"/>
</dbReference>
<name>A0A081BC13_9HYPH</name>
<dbReference type="InterPro" id="IPR007361">
    <property type="entry name" value="DUF427"/>
</dbReference>
<dbReference type="Pfam" id="PF04248">
    <property type="entry name" value="NTP_transf_9"/>
    <property type="match status" value="1"/>
</dbReference>
<evidence type="ECO:0000313" key="3">
    <source>
        <dbReference type="Proteomes" id="UP000028702"/>
    </source>
</evidence>
<protein>
    <recommendedName>
        <fullName evidence="1">DUF427 domain-containing protein</fullName>
    </recommendedName>
</protein>
<dbReference type="eggNOG" id="COG2343">
    <property type="taxonomic scope" value="Bacteria"/>
</dbReference>
<dbReference type="Gene3D" id="2.170.150.40">
    <property type="entry name" value="Domain of unknown function (DUF427)"/>
    <property type="match status" value="1"/>
</dbReference>
<sequence length="115" mass="12660">MATPAPISFTPYKGKVTVRHGGEVLAASTNALVLHETGLPDVFYIPRADVAMDLFTRSDRVTHCPKKGDAAHWHAAAGDTQIENAAWSYETPIAQAEPIREYFAFYPNKTEIEAE</sequence>
<organism evidence="2 3">
    <name type="scientific">Tepidicaulis marinus</name>
    <dbReference type="NCBI Taxonomy" id="1333998"/>
    <lineage>
        <taxon>Bacteria</taxon>
        <taxon>Pseudomonadati</taxon>
        <taxon>Pseudomonadota</taxon>
        <taxon>Alphaproteobacteria</taxon>
        <taxon>Hyphomicrobiales</taxon>
        <taxon>Parvibaculaceae</taxon>
        <taxon>Tepidicaulis</taxon>
    </lineage>
</organism>